<dbReference type="InterPro" id="IPR017441">
    <property type="entry name" value="Protein_kinase_ATP_BS"/>
</dbReference>
<dbReference type="GO" id="GO:0004672">
    <property type="term" value="F:protein kinase activity"/>
    <property type="evidence" value="ECO:0000318"/>
    <property type="project" value="GO_Central"/>
</dbReference>
<dbReference type="InterPro" id="IPR001480">
    <property type="entry name" value="Bulb-type_lectin_dom"/>
</dbReference>
<dbReference type="InterPro" id="IPR036426">
    <property type="entry name" value="Bulb-type_lectin_dom_sf"/>
</dbReference>
<dbReference type="Proteomes" id="UP000235220">
    <property type="component" value="Chromosome 6"/>
</dbReference>
<keyword evidence="6 21" id="KW-0732">Signal</keyword>
<dbReference type="Gene3D" id="2.90.10.10">
    <property type="entry name" value="Bulb-type lectin domain"/>
    <property type="match status" value="2"/>
</dbReference>
<keyword evidence="24" id="KW-1185">Reference proteome</keyword>
<feature type="chain" id="PRO_5028146295" description="Receptor-like serine/threonine-protein kinase" evidence="21">
    <location>
        <begin position="20"/>
        <end position="868"/>
    </location>
</feature>
<keyword evidence="15" id="KW-0325">Glycoprotein</keyword>
<dbReference type="FunFam" id="1.10.510.10:FF:000237">
    <property type="entry name" value="G-type lectin S-receptor-like serine/threonine-protein kinase"/>
    <property type="match status" value="1"/>
</dbReference>
<comment type="subcellular location">
    <subcellularLocation>
        <location evidence="1">Membrane</location>
        <topology evidence="1">Single-pass type I membrane protein</topology>
    </subcellularLocation>
</comment>
<evidence type="ECO:0000256" key="8">
    <source>
        <dbReference type="ARBA" id="ARBA00022741"/>
    </source>
</evidence>
<dbReference type="InterPro" id="IPR051343">
    <property type="entry name" value="G-type_lectin_kinases/EP1-like"/>
</dbReference>
<dbReference type="PROSITE" id="PS00107">
    <property type="entry name" value="PROTEIN_KINASE_ATP"/>
    <property type="match status" value="1"/>
</dbReference>
<dbReference type="GO" id="GO:0030246">
    <property type="term" value="F:carbohydrate binding"/>
    <property type="evidence" value="ECO:0007669"/>
    <property type="project" value="UniProtKB-KW"/>
</dbReference>
<keyword evidence="14" id="KW-0675">Receptor</keyword>
<evidence type="ECO:0000259" key="23">
    <source>
        <dbReference type="PROSITE" id="PS50927"/>
    </source>
</evidence>
<dbReference type="GO" id="GO:0004674">
    <property type="term" value="F:protein serine/threonine kinase activity"/>
    <property type="evidence" value="ECO:0007669"/>
    <property type="project" value="UniProtKB-KW"/>
</dbReference>
<evidence type="ECO:0000256" key="6">
    <source>
        <dbReference type="ARBA" id="ARBA00022729"/>
    </source>
</evidence>
<evidence type="ECO:0000256" key="15">
    <source>
        <dbReference type="ARBA" id="ARBA00023180"/>
    </source>
</evidence>
<dbReference type="FunFam" id="3.30.200.20:FF:000059">
    <property type="entry name" value="S-receptor-like serine/threonine-protein kinase"/>
    <property type="match status" value="1"/>
</dbReference>
<keyword evidence="9 18" id="KW-0418">Kinase</keyword>
<dbReference type="CDD" id="cd14066">
    <property type="entry name" value="STKc_IRAK"/>
    <property type="match status" value="1"/>
</dbReference>
<feature type="transmembrane region" description="Helical" evidence="20">
    <location>
        <begin position="521"/>
        <end position="546"/>
    </location>
</feature>
<dbReference type="InterPro" id="IPR000719">
    <property type="entry name" value="Prot_kinase_dom"/>
</dbReference>
<dbReference type="PIRSF" id="PIRSF000641">
    <property type="entry name" value="SRK"/>
    <property type="match status" value="1"/>
</dbReference>
<evidence type="ECO:0000256" key="13">
    <source>
        <dbReference type="ARBA" id="ARBA00023157"/>
    </source>
</evidence>
<evidence type="ECO:0000256" key="12">
    <source>
        <dbReference type="ARBA" id="ARBA00023136"/>
    </source>
</evidence>
<dbReference type="SUPFAM" id="SSF51110">
    <property type="entry name" value="alpha-D-mannose-specific plant lectins"/>
    <property type="match status" value="1"/>
</dbReference>
<dbReference type="InterPro" id="IPR008271">
    <property type="entry name" value="Ser/Thr_kinase_AS"/>
</dbReference>
<feature type="domain" description="Bulb-type lectin" evidence="23">
    <location>
        <begin position="26"/>
        <end position="143"/>
    </location>
</feature>
<evidence type="ECO:0000256" key="21">
    <source>
        <dbReference type="SAM" id="SignalP"/>
    </source>
</evidence>
<dbReference type="Pfam" id="PF00069">
    <property type="entry name" value="Pkinase"/>
    <property type="match status" value="1"/>
</dbReference>
<evidence type="ECO:0000256" key="14">
    <source>
        <dbReference type="ARBA" id="ARBA00023170"/>
    </source>
</evidence>
<evidence type="ECO:0000256" key="2">
    <source>
        <dbReference type="ARBA" id="ARBA00022527"/>
    </source>
</evidence>
<accession>A0A6P9EFB6</accession>
<protein>
    <recommendedName>
        <fullName evidence="18">Receptor-like serine/threonine-protein kinase</fullName>
        <ecNumber evidence="18">2.7.11.1</ecNumber>
    </recommendedName>
</protein>
<keyword evidence="10 18" id="KW-0067">ATP-binding</keyword>
<evidence type="ECO:0000256" key="5">
    <source>
        <dbReference type="ARBA" id="ARBA00022692"/>
    </source>
</evidence>
<dbReference type="PANTHER" id="PTHR47976">
    <property type="entry name" value="G-TYPE LECTIN S-RECEPTOR-LIKE SERINE/THREONINE-PROTEIN KINASE SD2-5"/>
    <property type="match status" value="1"/>
</dbReference>
<evidence type="ECO:0000313" key="25">
    <source>
        <dbReference type="RefSeq" id="XP_035546970.1"/>
    </source>
</evidence>
<keyword evidence="3" id="KW-0245">EGF-like domain</keyword>
<evidence type="ECO:0000256" key="16">
    <source>
        <dbReference type="ARBA" id="ARBA00047899"/>
    </source>
</evidence>
<keyword evidence="8 18" id="KW-0547">Nucleotide-binding</keyword>
<evidence type="ECO:0000256" key="9">
    <source>
        <dbReference type="ARBA" id="ARBA00022777"/>
    </source>
</evidence>
<keyword evidence="5 20" id="KW-0812">Transmembrane</keyword>
<dbReference type="PROSITE" id="PS50011">
    <property type="entry name" value="PROTEIN_KINASE_DOM"/>
    <property type="match status" value="1"/>
</dbReference>
<dbReference type="FunFam" id="2.90.10.10:FF:000013">
    <property type="entry name" value="G-type lectin S-receptor-like serine/threonine-protein kinase LECRK1"/>
    <property type="match status" value="1"/>
</dbReference>
<evidence type="ECO:0000256" key="11">
    <source>
        <dbReference type="ARBA" id="ARBA00022989"/>
    </source>
</evidence>
<evidence type="ECO:0000256" key="7">
    <source>
        <dbReference type="ARBA" id="ARBA00022734"/>
    </source>
</evidence>
<dbReference type="Pfam" id="PF00954">
    <property type="entry name" value="S_locus_glycop"/>
    <property type="match status" value="1"/>
</dbReference>
<keyword evidence="12 20" id="KW-0472">Membrane</keyword>
<dbReference type="InterPro" id="IPR011009">
    <property type="entry name" value="Kinase-like_dom_sf"/>
</dbReference>
<reference evidence="25" key="1">
    <citation type="submission" date="2025-08" db="UniProtKB">
        <authorList>
            <consortium name="RefSeq"/>
        </authorList>
    </citation>
    <scope>IDENTIFICATION</scope>
    <source>
        <tissue evidence="25">Leaves</tissue>
    </source>
</reference>
<dbReference type="GO" id="GO:0016020">
    <property type="term" value="C:membrane"/>
    <property type="evidence" value="ECO:0007669"/>
    <property type="project" value="UniProtKB-SubCell"/>
</dbReference>
<dbReference type="PANTHER" id="PTHR47976:SF102">
    <property type="entry name" value="G-TYPE LECTIN S-RECEPTOR-LIKE SERINE_THREONINE-PROTEIN KINASE LECRK3"/>
    <property type="match status" value="1"/>
</dbReference>
<keyword evidence="11 20" id="KW-1133">Transmembrane helix</keyword>
<evidence type="ECO:0000256" key="1">
    <source>
        <dbReference type="ARBA" id="ARBA00004479"/>
    </source>
</evidence>
<dbReference type="KEGG" id="jre:108982211"/>
<dbReference type="PROSITE" id="PS00108">
    <property type="entry name" value="PROTEIN_KINASE_ST"/>
    <property type="match status" value="1"/>
</dbReference>
<dbReference type="EC" id="2.7.11.1" evidence="18"/>
<comment type="catalytic activity">
    <reaction evidence="16 18">
        <text>L-threonyl-[protein] + ATP = O-phospho-L-threonyl-[protein] + ADP + H(+)</text>
        <dbReference type="Rhea" id="RHEA:46608"/>
        <dbReference type="Rhea" id="RHEA-COMP:11060"/>
        <dbReference type="Rhea" id="RHEA-COMP:11605"/>
        <dbReference type="ChEBI" id="CHEBI:15378"/>
        <dbReference type="ChEBI" id="CHEBI:30013"/>
        <dbReference type="ChEBI" id="CHEBI:30616"/>
        <dbReference type="ChEBI" id="CHEBI:61977"/>
        <dbReference type="ChEBI" id="CHEBI:456216"/>
        <dbReference type="EC" id="2.7.11.1"/>
    </reaction>
</comment>
<dbReference type="Pfam" id="PF01453">
    <property type="entry name" value="B_lectin"/>
    <property type="match status" value="1"/>
</dbReference>
<comment type="similarity">
    <text evidence="18">Belongs to the protein kinase superfamily. Ser/Thr protein kinase family.</text>
</comment>
<dbReference type="PROSITE" id="PS50927">
    <property type="entry name" value="BULB_LECTIN"/>
    <property type="match status" value="1"/>
</dbReference>
<feature type="signal peptide" evidence="21">
    <location>
        <begin position="1"/>
        <end position="19"/>
    </location>
</feature>
<dbReference type="CDD" id="cd00028">
    <property type="entry name" value="B_lectin"/>
    <property type="match status" value="1"/>
</dbReference>
<dbReference type="AlphaFoldDB" id="A0A6P9EFB6"/>
<proteinExistence type="inferred from homology"/>
<dbReference type="SMART" id="SM00220">
    <property type="entry name" value="S_TKc"/>
    <property type="match status" value="1"/>
</dbReference>
<organism evidence="24 25">
    <name type="scientific">Juglans regia</name>
    <name type="common">English walnut</name>
    <dbReference type="NCBI Taxonomy" id="51240"/>
    <lineage>
        <taxon>Eukaryota</taxon>
        <taxon>Viridiplantae</taxon>
        <taxon>Streptophyta</taxon>
        <taxon>Embryophyta</taxon>
        <taxon>Tracheophyta</taxon>
        <taxon>Spermatophyta</taxon>
        <taxon>Magnoliopsida</taxon>
        <taxon>eudicotyledons</taxon>
        <taxon>Gunneridae</taxon>
        <taxon>Pentapetalae</taxon>
        <taxon>rosids</taxon>
        <taxon>fabids</taxon>
        <taxon>Fagales</taxon>
        <taxon>Juglandaceae</taxon>
        <taxon>Juglans</taxon>
    </lineage>
</organism>
<evidence type="ECO:0000256" key="3">
    <source>
        <dbReference type="ARBA" id="ARBA00022536"/>
    </source>
</evidence>
<evidence type="ECO:0000256" key="17">
    <source>
        <dbReference type="ARBA" id="ARBA00048679"/>
    </source>
</evidence>
<dbReference type="GO" id="GO:0048544">
    <property type="term" value="P:recognition of pollen"/>
    <property type="evidence" value="ECO:0007669"/>
    <property type="project" value="InterPro"/>
</dbReference>
<evidence type="ECO:0000256" key="18">
    <source>
        <dbReference type="PIRNR" id="PIRNR000641"/>
    </source>
</evidence>
<dbReference type="InterPro" id="IPR024171">
    <property type="entry name" value="SRK-like_kinase"/>
</dbReference>
<evidence type="ECO:0000256" key="10">
    <source>
        <dbReference type="ARBA" id="ARBA00022840"/>
    </source>
</evidence>
<name>A0A6P9EFB6_JUGRE</name>
<dbReference type="InterPro" id="IPR000858">
    <property type="entry name" value="S_locus_glycoprot_dom"/>
</dbReference>
<gene>
    <name evidence="25" type="primary">LOC108982211</name>
</gene>
<keyword evidence="13" id="KW-1015">Disulfide bond</keyword>
<dbReference type="Gene3D" id="3.30.200.20">
    <property type="entry name" value="Phosphorylase Kinase, domain 1"/>
    <property type="match status" value="1"/>
</dbReference>
<dbReference type="SUPFAM" id="SSF56112">
    <property type="entry name" value="Protein kinase-like (PK-like)"/>
    <property type="match status" value="1"/>
</dbReference>
<dbReference type="SMART" id="SM00108">
    <property type="entry name" value="B_lectin"/>
    <property type="match status" value="1"/>
</dbReference>
<evidence type="ECO:0000259" key="22">
    <source>
        <dbReference type="PROSITE" id="PS50011"/>
    </source>
</evidence>
<feature type="domain" description="Protein kinase" evidence="22">
    <location>
        <begin position="583"/>
        <end position="853"/>
    </location>
</feature>
<evidence type="ECO:0000256" key="20">
    <source>
        <dbReference type="SAM" id="Phobius"/>
    </source>
</evidence>
<dbReference type="GO" id="GO:0005524">
    <property type="term" value="F:ATP binding"/>
    <property type="evidence" value="ECO:0007669"/>
    <property type="project" value="UniProtKB-UniRule"/>
</dbReference>
<comment type="catalytic activity">
    <reaction evidence="17 18">
        <text>L-seryl-[protein] + ATP = O-phospho-L-seryl-[protein] + ADP + H(+)</text>
        <dbReference type="Rhea" id="RHEA:17989"/>
        <dbReference type="Rhea" id="RHEA-COMP:9863"/>
        <dbReference type="Rhea" id="RHEA-COMP:11604"/>
        <dbReference type="ChEBI" id="CHEBI:15378"/>
        <dbReference type="ChEBI" id="CHEBI:29999"/>
        <dbReference type="ChEBI" id="CHEBI:30616"/>
        <dbReference type="ChEBI" id="CHEBI:83421"/>
        <dbReference type="ChEBI" id="CHEBI:456216"/>
        <dbReference type="EC" id="2.7.11.1"/>
    </reaction>
</comment>
<evidence type="ECO:0000256" key="4">
    <source>
        <dbReference type="ARBA" id="ARBA00022679"/>
    </source>
</evidence>
<keyword evidence="4 18" id="KW-0808">Transferase</keyword>
<keyword evidence="2 18" id="KW-0723">Serine/threonine-protein kinase</keyword>
<dbReference type="Gene3D" id="1.10.510.10">
    <property type="entry name" value="Transferase(Phosphotransferase) domain 1"/>
    <property type="match status" value="1"/>
</dbReference>
<dbReference type="OrthoDB" id="2418081at2759"/>
<feature type="binding site" evidence="19">
    <location>
        <position position="620"/>
    </location>
    <ligand>
        <name>ATP</name>
        <dbReference type="ChEBI" id="CHEBI:30616"/>
    </ligand>
</feature>
<evidence type="ECO:0000313" key="24">
    <source>
        <dbReference type="Proteomes" id="UP000235220"/>
    </source>
</evidence>
<dbReference type="InParanoid" id="A0A6P9EFB6"/>
<dbReference type="GeneID" id="108982211"/>
<evidence type="ECO:0000256" key="19">
    <source>
        <dbReference type="PROSITE-ProRule" id="PRU10141"/>
    </source>
</evidence>
<dbReference type="RefSeq" id="XP_035546970.1">
    <property type="nucleotide sequence ID" value="XM_035691077.1"/>
</dbReference>
<keyword evidence="7" id="KW-0430">Lectin</keyword>
<sequence>MVAIFLSLLLITGFSATIAQEGNSSISLGSSLSPITKPYWLSGSGQFAFGFYQIDGGFAIGIWLEKIRQKTVVWTANRDNPPLSKNVKLFLANDGRLVLEQEQGQQTALTNNALFSASSASMLNTGNFVLYNSSSNIIWQTFDAPTDTILPDQPLVAGNKLVSSSSETNHARGKFQLIMQHDGNLVQYPSDIPPKLFLRNLTGIHIKNLNGQGNTSDNFSLYRLTLGFDGILRLYSHRLDQDDDNWSIEWSPSSSNCDPIGLCGLNAYCTVKEHKAVCTCPPGFDFLDGRQPDLGCKRNSSTDGCTSKNGETVDILQELGRVEWEDIKNDTITSSRLKAGECKGLVSKSANWAEENTCTSLTCPAAILSRTRWQSSSMCFMHSWNTGFAAICMAARLSQCRVAGASMVMRKSLITCKYYLHVASSLVAFQEHENFLPLTSTWEDNPYSILSLTKTECRENCSKDCECEAALFKEQECRKQKFPLRFGRERQDNSGTTIIKERFGSSNTTQVSKRRKKQQGMGVLIGSSVILAFAVGILAITGILIYRSRVREYKNIKNQGNDGLIEEVSLRSYTYGELEKATNGFTDEVGKGAFGTVFKGVIDNGKTVVAVKRQETVVAKSEREFRNEMKAIGRTHHKNLVKLFGYCHDGTNLLLVYEYMSNGSLADFLFKSRRKPSWEEKTRIALNVARGILYLHDECENQIIHCDIKPENILMDEQKCTKIADFGLAKLLMPNQTRTYTGIRGTRGYVAPEWHRNLPITLKADVYSFGIMLLEIICGRRNVDVDLPEEEVVLANWVFDCFEAGELDRLVKDEQVEMNKLERMVRVGLWCIQEEPSFRPTMKRVVLMLEGTVEIPAPPSPTPFSSAM</sequence>